<evidence type="ECO:0000256" key="6">
    <source>
        <dbReference type="ARBA" id="ARBA00023157"/>
    </source>
</evidence>
<dbReference type="PROSITE" id="PS00135">
    <property type="entry name" value="TRYPSIN_SER"/>
    <property type="match status" value="1"/>
</dbReference>
<feature type="domain" description="Peptidase S1" evidence="9">
    <location>
        <begin position="28"/>
        <end position="265"/>
    </location>
</feature>
<keyword evidence="8" id="KW-0732">Signal</keyword>
<keyword evidence="5 7" id="KW-0720">Serine protease</keyword>
<dbReference type="PANTHER" id="PTHR24276">
    <property type="entry name" value="POLYSERASE-RELATED"/>
    <property type="match status" value="1"/>
</dbReference>
<evidence type="ECO:0000256" key="4">
    <source>
        <dbReference type="ARBA" id="ARBA00022801"/>
    </source>
</evidence>
<evidence type="ECO:0000256" key="3">
    <source>
        <dbReference type="ARBA" id="ARBA00022670"/>
    </source>
</evidence>
<dbReference type="InterPro" id="IPR033116">
    <property type="entry name" value="TRYPSIN_SER"/>
</dbReference>
<dbReference type="InterPro" id="IPR050430">
    <property type="entry name" value="Peptidase_S1"/>
</dbReference>
<dbReference type="InterPro" id="IPR018114">
    <property type="entry name" value="TRYPSIN_HIS"/>
</dbReference>
<dbReference type="FunFam" id="2.40.10.10:FF:000036">
    <property type="entry name" value="Trypsin beta"/>
    <property type="match status" value="1"/>
</dbReference>
<reference evidence="10" key="1">
    <citation type="submission" date="2007-06" db="EMBL/GenBank/DDBJ databases">
        <title>Bracovirus Evolution: Comparative Genomics of Multiple Viral and Proviral Genomes.</title>
        <authorList>
            <person name="Desjardins C.A."/>
            <person name="Gundersen-Rindal D.E."/>
            <person name="Hostetler J.B."/>
            <person name="Tallon L.J."/>
            <person name="Utterback T.R."/>
            <person name="Fuester R.W."/>
            <person name="Schatz M.C."/>
            <person name="Pedroni M.J."/>
            <person name="Fadrosh D.W."/>
            <person name="Haas B.J."/>
            <person name="Toms B.S."/>
            <person name="Chen D."/>
            <person name="Nene V."/>
        </authorList>
    </citation>
    <scope>NUCLEOTIDE SEQUENCE</scope>
</reference>
<dbReference type="Pfam" id="PF00089">
    <property type="entry name" value="Trypsin"/>
    <property type="match status" value="1"/>
</dbReference>
<name>B7S8X0_GLYIN</name>
<dbReference type="PANTHER" id="PTHR24276:SF96">
    <property type="entry name" value="PEPTIDASE S1 DOMAIN-CONTAINING PROTEIN"/>
    <property type="match status" value="1"/>
</dbReference>
<dbReference type="GO" id="GO:0006508">
    <property type="term" value="P:proteolysis"/>
    <property type="evidence" value="ECO:0007669"/>
    <property type="project" value="UniProtKB-KW"/>
</dbReference>
<dbReference type="InterPro" id="IPR043504">
    <property type="entry name" value="Peptidase_S1_PA_chymotrypsin"/>
</dbReference>
<evidence type="ECO:0000256" key="1">
    <source>
        <dbReference type="ARBA" id="ARBA00004239"/>
    </source>
</evidence>
<dbReference type="InterPro" id="IPR009003">
    <property type="entry name" value="Peptidase_S1_PA"/>
</dbReference>
<comment type="similarity">
    <text evidence="2">Belongs to the peptidase S1 family.</text>
</comment>
<keyword evidence="3 7" id="KW-0645">Protease</keyword>
<accession>B7S8X0</accession>
<dbReference type="PRINTS" id="PR00722">
    <property type="entry name" value="CHYMOTRYPSIN"/>
</dbReference>
<dbReference type="CDD" id="cd00190">
    <property type="entry name" value="Tryp_SPc"/>
    <property type="match status" value="1"/>
</dbReference>
<dbReference type="Gene3D" id="2.40.10.10">
    <property type="entry name" value="Trypsin-like serine proteases"/>
    <property type="match status" value="1"/>
</dbReference>
<dbReference type="EMBL" id="EF710653">
    <property type="protein sequence ID" value="ACE75345.1"/>
    <property type="molecule type" value="Genomic_DNA"/>
</dbReference>
<dbReference type="InterPro" id="IPR001314">
    <property type="entry name" value="Peptidase_S1A"/>
</dbReference>
<feature type="signal peptide" evidence="8">
    <location>
        <begin position="1"/>
        <end position="22"/>
    </location>
</feature>
<dbReference type="AlphaFoldDB" id="B7S8X0"/>
<evidence type="ECO:0000256" key="8">
    <source>
        <dbReference type="SAM" id="SignalP"/>
    </source>
</evidence>
<dbReference type="PROSITE" id="PS00134">
    <property type="entry name" value="TRYPSIN_HIS"/>
    <property type="match status" value="1"/>
</dbReference>
<evidence type="ECO:0000313" key="10">
    <source>
        <dbReference type="EMBL" id="ACE75345.1"/>
    </source>
</evidence>
<dbReference type="SMART" id="SM00020">
    <property type="entry name" value="Tryp_SPc"/>
    <property type="match status" value="1"/>
</dbReference>
<evidence type="ECO:0000256" key="2">
    <source>
        <dbReference type="ARBA" id="ARBA00007664"/>
    </source>
</evidence>
<organism evidence="10">
    <name type="scientific">Glyptapanteles indiensis</name>
    <name type="common">Parasitoid wasp</name>
    <dbReference type="NCBI Taxonomy" id="92994"/>
    <lineage>
        <taxon>Eukaryota</taxon>
        <taxon>Metazoa</taxon>
        <taxon>Ecdysozoa</taxon>
        <taxon>Arthropoda</taxon>
        <taxon>Hexapoda</taxon>
        <taxon>Insecta</taxon>
        <taxon>Pterygota</taxon>
        <taxon>Neoptera</taxon>
        <taxon>Endopterygota</taxon>
        <taxon>Hymenoptera</taxon>
        <taxon>Apocrita</taxon>
        <taxon>Ichneumonoidea</taxon>
        <taxon>Braconidae</taxon>
        <taxon>Microgastrinae</taxon>
        <taxon>Glyptapanteles</taxon>
    </lineage>
</organism>
<feature type="chain" id="PRO_5002861142" evidence="8">
    <location>
        <begin position="23"/>
        <end position="268"/>
    </location>
</feature>
<dbReference type="GO" id="GO:0005576">
    <property type="term" value="C:extracellular region"/>
    <property type="evidence" value="ECO:0007669"/>
    <property type="project" value="UniProtKB-SubCell"/>
</dbReference>
<dbReference type="InterPro" id="IPR001254">
    <property type="entry name" value="Trypsin_dom"/>
</dbReference>
<protein>
    <submittedName>
        <fullName evidence="10">Chymotrypsin-like protein</fullName>
    </submittedName>
</protein>
<gene>
    <name evidence="10" type="ORF">GIP_L4_0270</name>
</gene>
<evidence type="ECO:0000256" key="7">
    <source>
        <dbReference type="RuleBase" id="RU363034"/>
    </source>
</evidence>
<keyword evidence="6" id="KW-1015">Disulfide bond</keyword>
<dbReference type="GO" id="GO:0004252">
    <property type="term" value="F:serine-type endopeptidase activity"/>
    <property type="evidence" value="ECO:0007669"/>
    <property type="project" value="InterPro"/>
</dbReference>
<comment type="subcellular location">
    <subcellularLocation>
        <location evidence="1">Secreted</location>
        <location evidence="1">Extracellular space</location>
    </subcellularLocation>
</comment>
<sequence length="268" mass="29320">MAVSQVILVAIIGLALTPVILGKHPSKITHGLDAEIKDWPSIVSIQRQYQYNFGYSHWCGGSLITRRHVLTAAHCLSEFGTGPLTMHDKDLMSVVSGTSDNQQPNYISGIKEMAIHPGFTGDLPDFLHDIGIITLMHDITIDETQNIARLPSSNIHVGTYAVVLGWGYLVHDSGVTSRILQKAPVITLDNIECNQRAPSLIFENQVCGLWDGRRGVCQGDSGGPLISTNNEVIGVVSMTWKCGGGNPDVYTRVYPYLTWIYGVINDSF</sequence>
<proteinExistence type="inferred from homology"/>
<keyword evidence="4 7" id="KW-0378">Hydrolase</keyword>
<evidence type="ECO:0000256" key="5">
    <source>
        <dbReference type="ARBA" id="ARBA00022825"/>
    </source>
</evidence>
<dbReference type="SUPFAM" id="SSF50494">
    <property type="entry name" value="Trypsin-like serine proteases"/>
    <property type="match status" value="1"/>
</dbReference>
<evidence type="ECO:0000259" key="9">
    <source>
        <dbReference type="PROSITE" id="PS50240"/>
    </source>
</evidence>
<dbReference type="PROSITE" id="PS50240">
    <property type="entry name" value="TRYPSIN_DOM"/>
    <property type="match status" value="1"/>
</dbReference>